<evidence type="ECO:0000256" key="16">
    <source>
        <dbReference type="SAM" id="SignalP"/>
    </source>
</evidence>
<evidence type="ECO:0000256" key="15">
    <source>
        <dbReference type="RuleBase" id="RU003357"/>
    </source>
</evidence>
<evidence type="ECO:0000256" key="12">
    <source>
        <dbReference type="ARBA" id="ARBA00023170"/>
    </source>
</evidence>
<dbReference type="RefSeq" id="WP_119912137.1">
    <property type="nucleotide sequence ID" value="NZ_QZCH01000032.1"/>
</dbReference>
<evidence type="ECO:0000256" key="3">
    <source>
        <dbReference type="ARBA" id="ARBA00022448"/>
    </source>
</evidence>
<keyword evidence="3 14" id="KW-0813">Transport</keyword>
<feature type="signal peptide" evidence="16">
    <location>
        <begin position="1"/>
        <end position="36"/>
    </location>
</feature>
<dbReference type="InterPro" id="IPR000531">
    <property type="entry name" value="Beta-barrel_TonB"/>
</dbReference>
<dbReference type="PANTHER" id="PTHR32552">
    <property type="entry name" value="FERRICHROME IRON RECEPTOR-RELATED"/>
    <property type="match status" value="1"/>
</dbReference>
<evidence type="ECO:0000313" key="19">
    <source>
        <dbReference type="EMBL" id="RJG39977.1"/>
    </source>
</evidence>
<evidence type="ECO:0000256" key="8">
    <source>
        <dbReference type="ARBA" id="ARBA00023004"/>
    </source>
</evidence>
<comment type="similarity">
    <text evidence="2 14 15">Belongs to the TonB-dependent receptor family.</text>
</comment>
<evidence type="ECO:0000256" key="10">
    <source>
        <dbReference type="ARBA" id="ARBA00023077"/>
    </source>
</evidence>
<dbReference type="CDD" id="cd01347">
    <property type="entry name" value="ligand_gated_channel"/>
    <property type="match status" value="1"/>
</dbReference>
<dbReference type="AlphaFoldDB" id="A0A418YAH2"/>
<evidence type="ECO:0000256" key="2">
    <source>
        <dbReference type="ARBA" id="ARBA00009810"/>
    </source>
</evidence>
<dbReference type="GO" id="GO:0015344">
    <property type="term" value="F:siderophore uptake transmembrane transporter activity"/>
    <property type="evidence" value="ECO:0007669"/>
    <property type="project" value="TreeGrafter"/>
</dbReference>
<comment type="caution">
    <text evidence="19">The sequence shown here is derived from an EMBL/GenBank/DDBJ whole genome shotgun (WGS) entry which is preliminary data.</text>
</comment>
<keyword evidence="7 16" id="KW-0732">Signal</keyword>
<dbReference type="Pfam" id="PF00593">
    <property type="entry name" value="TonB_dep_Rec_b-barrel"/>
    <property type="match status" value="1"/>
</dbReference>
<evidence type="ECO:0000256" key="4">
    <source>
        <dbReference type="ARBA" id="ARBA00022452"/>
    </source>
</evidence>
<dbReference type="PROSITE" id="PS52016">
    <property type="entry name" value="TONB_DEPENDENT_REC_3"/>
    <property type="match status" value="1"/>
</dbReference>
<dbReference type="OrthoDB" id="127311at2"/>
<evidence type="ECO:0000259" key="17">
    <source>
        <dbReference type="Pfam" id="PF00593"/>
    </source>
</evidence>
<dbReference type="Pfam" id="PF07715">
    <property type="entry name" value="Plug"/>
    <property type="match status" value="1"/>
</dbReference>
<dbReference type="Proteomes" id="UP000283255">
    <property type="component" value="Unassembled WGS sequence"/>
</dbReference>
<evidence type="ECO:0000313" key="20">
    <source>
        <dbReference type="Proteomes" id="UP000283255"/>
    </source>
</evidence>
<dbReference type="NCBIfam" id="TIGR01783">
    <property type="entry name" value="TonB-siderophor"/>
    <property type="match status" value="1"/>
</dbReference>
<keyword evidence="13 14" id="KW-0998">Cell outer membrane</keyword>
<comment type="subcellular location">
    <subcellularLocation>
        <location evidence="1 14">Cell outer membrane</location>
        <topology evidence="1 14">Multi-pass membrane protein</topology>
    </subcellularLocation>
</comment>
<keyword evidence="11 14" id="KW-0472">Membrane</keyword>
<keyword evidence="6 14" id="KW-0812">Transmembrane</keyword>
<dbReference type="Gene3D" id="2.170.130.10">
    <property type="entry name" value="TonB-dependent receptor, plug domain"/>
    <property type="match status" value="1"/>
</dbReference>
<evidence type="ECO:0000259" key="18">
    <source>
        <dbReference type="Pfam" id="PF07715"/>
    </source>
</evidence>
<evidence type="ECO:0000256" key="13">
    <source>
        <dbReference type="ARBA" id="ARBA00023237"/>
    </source>
</evidence>
<feature type="domain" description="TonB-dependent receptor plug" evidence="18">
    <location>
        <begin position="76"/>
        <end position="179"/>
    </location>
</feature>
<keyword evidence="12 19" id="KW-0675">Receptor</keyword>
<feature type="domain" description="TonB-dependent receptor-like beta-barrel" evidence="17">
    <location>
        <begin position="253"/>
        <end position="726"/>
    </location>
</feature>
<keyword evidence="20" id="KW-1185">Reference proteome</keyword>
<protein>
    <submittedName>
        <fullName evidence="19">TonB-dependent siderophore receptor</fullName>
    </submittedName>
</protein>
<accession>A0A418YAH2</accession>
<dbReference type="InterPro" id="IPR037066">
    <property type="entry name" value="Plug_dom_sf"/>
</dbReference>
<dbReference type="EMBL" id="QZCH01000032">
    <property type="protein sequence ID" value="RJG39977.1"/>
    <property type="molecule type" value="Genomic_DNA"/>
</dbReference>
<dbReference type="GO" id="GO:0038023">
    <property type="term" value="F:signaling receptor activity"/>
    <property type="evidence" value="ECO:0007669"/>
    <property type="project" value="InterPro"/>
</dbReference>
<evidence type="ECO:0000256" key="6">
    <source>
        <dbReference type="ARBA" id="ARBA00022692"/>
    </source>
</evidence>
<evidence type="ECO:0000256" key="5">
    <source>
        <dbReference type="ARBA" id="ARBA00022496"/>
    </source>
</evidence>
<dbReference type="InterPro" id="IPR012910">
    <property type="entry name" value="Plug_dom"/>
</dbReference>
<evidence type="ECO:0000256" key="9">
    <source>
        <dbReference type="ARBA" id="ARBA00023065"/>
    </source>
</evidence>
<dbReference type="FunFam" id="2.170.130.10:FF:000001">
    <property type="entry name" value="Catecholate siderophore TonB-dependent receptor"/>
    <property type="match status" value="1"/>
</dbReference>
<evidence type="ECO:0000256" key="11">
    <source>
        <dbReference type="ARBA" id="ARBA00023136"/>
    </source>
</evidence>
<dbReference type="InterPro" id="IPR010105">
    <property type="entry name" value="TonB_sidphr_rcpt"/>
</dbReference>
<reference evidence="19 20" key="1">
    <citation type="submission" date="2018-09" db="EMBL/GenBank/DDBJ databases">
        <authorList>
            <person name="Wang F."/>
        </authorList>
    </citation>
    <scope>NUCLEOTIDE SEQUENCE [LARGE SCALE GENOMIC DNA]</scope>
    <source>
        <strain evidence="19 20">PLHSC7-2</strain>
    </source>
</reference>
<keyword evidence="4 14" id="KW-1134">Transmembrane beta strand</keyword>
<name>A0A418YAH2_9GAMM</name>
<dbReference type="InterPro" id="IPR036942">
    <property type="entry name" value="Beta-barrel_TonB_sf"/>
</dbReference>
<keyword evidence="5" id="KW-0410">Iron transport</keyword>
<gene>
    <name evidence="19" type="ORF">D1Z90_17740</name>
</gene>
<keyword evidence="8" id="KW-0408">Iron</keyword>
<evidence type="ECO:0000256" key="14">
    <source>
        <dbReference type="PROSITE-ProRule" id="PRU01360"/>
    </source>
</evidence>
<keyword evidence="9" id="KW-0406">Ion transport</keyword>
<organism evidence="19 20">
    <name type="scientific">Motilimonas pumila</name>
    <dbReference type="NCBI Taxonomy" id="2303987"/>
    <lineage>
        <taxon>Bacteria</taxon>
        <taxon>Pseudomonadati</taxon>
        <taxon>Pseudomonadota</taxon>
        <taxon>Gammaproteobacteria</taxon>
        <taxon>Alteromonadales</taxon>
        <taxon>Alteromonadales genera incertae sedis</taxon>
        <taxon>Motilimonas</taxon>
    </lineage>
</organism>
<dbReference type="SUPFAM" id="SSF56935">
    <property type="entry name" value="Porins"/>
    <property type="match status" value="1"/>
</dbReference>
<sequence>MFSNTHFVSTTSRPLFAKARIAVAISSVLFAQGVYAAEEAEDVMVVESQKDADPVGPGLGYVGMHSLTATKTDTELRKVPRAVSVVTREHMDDRASISIADALQYTPSIQSNYYGEDNKQDWFVIRGFKQANAGLYQDNTRIHSEGFYSYQVDPFGLERVEILRGPASVLYGQNPPGGVINVVSKRPNFNESIGFVEAQYGTDQRIQLSLDIGSQFNDNAAWRLVAMGRTNETRIDGLEAERYYVAPSFAFKFAEQTELTLLTSYQRDDSDPYLQFLPAEGSLVDNENNGKISDSTAIGNPGFEKFERSQLNLGYELTHAFNEQTSFAQSARYSNIDIDLVQMYALGYSQDILPGGLGVMLDPTRSTIMRGVSTEEGDSDSFNIDNRLVHKLTTGSVDHVVLAGIDYQYVNTKGLDYAGGDPIAADANDILMLPTGGMVPNPTFNPFNPEYTDNVMLLDGSTFQPVTEADRVSRSSKKDQLGFYLQNQMTIQDAWVVNLGARYDIAETKMSAAGSSSKVDDKEWTGSIGTAYLFDNGLTPYASYANYFQPILQWNSNGEPAKPETGDQFELGIKYQPVGFDGQVNAAYFVINKENLASRDGLGNLTQIGEIENKGFELEFVANVTASLSLVANATFMDPKITKNQNESTVGKRPVQVADTLASAWAHYRFLGTSLDGLAIGGGARYVGDTYGDNNEMIKVPSYTLFDATASYEFSDYKVQVAVKNIADKEYVATCYGSCFYGDRRNVIASLSYAW</sequence>
<dbReference type="GO" id="GO:0009279">
    <property type="term" value="C:cell outer membrane"/>
    <property type="evidence" value="ECO:0007669"/>
    <property type="project" value="UniProtKB-SubCell"/>
</dbReference>
<dbReference type="InterPro" id="IPR039426">
    <property type="entry name" value="TonB-dep_rcpt-like"/>
</dbReference>
<proteinExistence type="inferred from homology"/>
<feature type="chain" id="PRO_5019404466" evidence="16">
    <location>
        <begin position="37"/>
        <end position="755"/>
    </location>
</feature>
<dbReference type="GO" id="GO:0015891">
    <property type="term" value="P:siderophore transport"/>
    <property type="evidence" value="ECO:0007669"/>
    <property type="project" value="InterPro"/>
</dbReference>
<reference evidence="19 20" key="2">
    <citation type="submission" date="2019-01" db="EMBL/GenBank/DDBJ databases">
        <title>Motilimonas pumilus sp. nov., isolated from the gut of sea cucumber (Apostichopus japonicus).</title>
        <authorList>
            <person name="Wang F.-Q."/>
            <person name="Ren L.-H."/>
            <person name="Lin Y.-W."/>
            <person name="Sun G.-H."/>
            <person name="Du Z.-J."/>
            <person name="Zhao J.-X."/>
            <person name="Liu X.-J."/>
            <person name="Liu L.-J."/>
        </authorList>
    </citation>
    <scope>NUCLEOTIDE SEQUENCE [LARGE SCALE GENOMIC DNA]</scope>
    <source>
        <strain evidence="19 20">PLHSC7-2</strain>
    </source>
</reference>
<dbReference type="Gene3D" id="2.40.170.20">
    <property type="entry name" value="TonB-dependent receptor, beta-barrel domain"/>
    <property type="match status" value="1"/>
</dbReference>
<dbReference type="PANTHER" id="PTHR32552:SF68">
    <property type="entry name" value="FERRICHROME OUTER MEMBRANE TRANSPORTER_PHAGE RECEPTOR"/>
    <property type="match status" value="1"/>
</dbReference>
<evidence type="ECO:0000256" key="1">
    <source>
        <dbReference type="ARBA" id="ARBA00004571"/>
    </source>
</evidence>
<keyword evidence="10 15" id="KW-0798">TonB box</keyword>
<evidence type="ECO:0000256" key="7">
    <source>
        <dbReference type="ARBA" id="ARBA00022729"/>
    </source>
</evidence>